<dbReference type="PRINTS" id="PR00455">
    <property type="entry name" value="HTHTETR"/>
</dbReference>
<dbReference type="PANTHER" id="PTHR43479">
    <property type="entry name" value="ACREF/ENVCD OPERON REPRESSOR-RELATED"/>
    <property type="match status" value="1"/>
</dbReference>
<evidence type="ECO:0000259" key="3">
    <source>
        <dbReference type="PROSITE" id="PS50977"/>
    </source>
</evidence>
<sequence length="196" mass="22587">MKKKEKTYQQILEATFILFAEFGIQGTSLAMIAEKVGISKPSIYYHFPSKDALIETVFKVIFADYRFDNYFQIDKMTAKNFEKKLYSGGISMIPETNEENFIVMKVLNEFILTAGREHNYAGEIVELQKDFLLGFERCMDKGVELGVVDAKDSKAKSQLLALTIDNISNYMLMGIQVEYRKIWKLAITNIMERVDK</sequence>
<keyword evidence="1 2" id="KW-0238">DNA-binding</keyword>
<name>A0A841YWV3_9LIST</name>
<dbReference type="PROSITE" id="PS50977">
    <property type="entry name" value="HTH_TETR_2"/>
    <property type="match status" value="1"/>
</dbReference>
<dbReference type="EMBL" id="JAARQN010000007">
    <property type="protein sequence ID" value="MBC1457994.1"/>
    <property type="molecule type" value="Genomic_DNA"/>
</dbReference>
<proteinExistence type="predicted"/>
<evidence type="ECO:0000256" key="1">
    <source>
        <dbReference type="ARBA" id="ARBA00023125"/>
    </source>
</evidence>
<protein>
    <submittedName>
        <fullName evidence="4">TetR/AcrR family transcriptional regulator</fullName>
    </submittedName>
</protein>
<dbReference type="InterPro" id="IPR023772">
    <property type="entry name" value="DNA-bd_HTH_TetR-type_CS"/>
</dbReference>
<dbReference type="Pfam" id="PF00440">
    <property type="entry name" value="TetR_N"/>
    <property type="match status" value="1"/>
</dbReference>
<dbReference type="GO" id="GO:0003677">
    <property type="term" value="F:DNA binding"/>
    <property type="evidence" value="ECO:0007669"/>
    <property type="project" value="UniProtKB-UniRule"/>
</dbReference>
<dbReference type="Proteomes" id="UP000569903">
    <property type="component" value="Unassembled WGS sequence"/>
</dbReference>
<organism evidence="4 5">
    <name type="scientific">Listeria newyorkensis</name>
    <dbReference type="NCBI Taxonomy" id="1497681"/>
    <lineage>
        <taxon>Bacteria</taxon>
        <taxon>Bacillati</taxon>
        <taxon>Bacillota</taxon>
        <taxon>Bacilli</taxon>
        <taxon>Bacillales</taxon>
        <taxon>Listeriaceae</taxon>
        <taxon>Listeria</taxon>
    </lineage>
</organism>
<feature type="domain" description="HTH tetR-type" evidence="3">
    <location>
        <begin position="5"/>
        <end position="65"/>
    </location>
</feature>
<evidence type="ECO:0000256" key="2">
    <source>
        <dbReference type="PROSITE-ProRule" id="PRU00335"/>
    </source>
</evidence>
<gene>
    <name evidence="4" type="ORF">HB850_09500</name>
</gene>
<dbReference type="Gene3D" id="1.10.357.10">
    <property type="entry name" value="Tetracycline Repressor, domain 2"/>
    <property type="match status" value="1"/>
</dbReference>
<dbReference type="RefSeq" id="WP_185389230.1">
    <property type="nucleotide sequence ID" value="NZ_JAARQN010000007.1"/>
</dbReference>
<accession>A0A841YWV3</accession>
<comment type="caution">
    <text evidence="4">The sequence shown here is derived from an EMBL/GenBank/DDBJ whole genome shotgun (WGS) entry which is preliminary data.</text>
</comment>
<dbReference type="SUPFAM" id="SSF46689">
    <property type="entry name" value="Homeodomain-like"/>
    <property type="match status" value="1"/>
</dbReference>
<evidence type="ECO:0000313" key="5">
    <source>
        <dbReference type="Proteomes" id="UP000569903"/>
    </source>
</evidence>
<evidence type="ECO:0000313" key="4">
    <source>
        <dbReference type="EMBL" id="MBC1457994.1"/>
    </source>
</evidence>
<dbReference type="PROSITE" id="PS01081">
    <property type="entry name" value="HTH_TETR_1"/>
    <property type="match status" value="1"/>
</dbReference>
<dbReference type="InterPro" id="IPR001647">
    <property type="entry name" value="HTH_TetR"/>
</dbReference>
<reference evidence="4 5" key="1">
    <citation type="submission" date="2020-03" db="EMBL/GenBank/DDBJ databases">
        <title>Soil Listeria distribution.</title>
        <authorList>
            <person name="Liao J."/>
            <person name="Wiedmann M."/>
        </authorList>
    </citation>
    <scope>NUCLEOTIDE SEQUENCE [LARGE SCALE GENOMIC DNA]</scope>
    <source>
        <strain evidence="4 5">FSL L7-1614</strain>
    </source>
</reference>
<dbReference type="InterPro" id="IPR050624">
    <property type="entry name" value="HTH-type_Tx_Regulator"/>
</dbReference>
<dbReference type="PANTHER" id="PTHR43479:SF11">
    <property type="entry name" value="ACREF_ENVCD OPERON REPRESSOR-RELATED"/>
    <property type="match status" value="1"/>
</dbReference>
<dbReference type="InterPro" id="IPR009057">
    <property type="entry name" value="Homeodomain-like_sf"/>
</dbReference>
<feature type="DNA-binding region" description="H-T-H motif" evidence="2">
    <location>
        <begin position="28"/>
        <end position="47"/>
    </location>
</feature>
<dbReference type="AlphaFoldDB" id="A0A841YWV3"/>